<keyword evidence="11" id="KW-0808">Transferase</keyword>
<sequence length="1390" mass="157115">MGHGKQIRILLLNEMEKLEKTLFRLEQGFELQFRLGPTLQGKTVTVHTNYPYPGETFNREKFRSLEWENPSEREDDSDKYCKLNLQQAGSFQYYFLRGNEKSGGGYIVVDPVLRVGTDNHVLPLDCVTLQTFLAKCLGPLDEWESRLRVAKESGYNMIHFTPLQTLGQSRSCYSLADQLELNPDFSRPNKKCTWDDVGQLVEKLKKEWNILCITDVVYNHTGNRKITKPDPKEHLKIIQDPEYRRLGCTVDMNIALATFIPNEYFTFPFEEMTLSTEESMIHLPNKACFLMAHNGWVMGDDPLRNFAEPGSDVYLRRELICWGDSVKLRYGNKPEDCPYLWAHMKKYTEITATYFQGVRLDNCHSTPLHVAEYMLDAARKLQPNLYIVAELFTGSEDLDNVFVTRLGISSLIREAMSAHDSHEEGRLVYRYGGEPVGSFVQPCLRPLMPAIAHALFMDITHDNECPIVHRSAYDALPSSMIVSMACCASGSTKGYDELVPHQVYVDQVDEDIVAVTRHSPSIHQSVVAVSRTAFKNPKTSFYSKEVPQMCIPGKIEEVVLEARTIERNTKPYKRDENSINGMPDITAEIREHIQLNESKIVKQAGIATKGPNEYIQEIEFENLSPGSVIVFRVSLDPHAQVAVGILRNHLTQFSPHFKSGSLSADSSDPILKIPFAYIASKLTLAELNQILYRCESEEQEDGGGCYNIPNWSSLKYAGLQENSSLELAPYVGFGGGCGAAPAGLNRGGGVRSDQASLERFLTTLLATVDYTALVSTSVCSPHITGHEQQPRLWERIASANNIACYFYDFSGLMSVLAEMRPKNDLGHPFCDNLRSGDWMIDYVSNRLISRSGTIAEVGRWLQAMFFYLKQIPRYLIPCYFDAVLIGAYTTLLDTAWKQMSSFVQNGSTFVKHLSLGSVQLCGVGKYASLPLLSPSLMDVPYRLNEITKEKEQCCVTLAAGLPHFSSGIFRCWGRDTFIALRGILLITGRYLEARNIILAFAGTLRHGLIPNLLGEGTYARYNCRDAVWWWLQCIQDYCKVVPNGLDILKCPVSRMYPTDDSVPLSAGTVDQPLFEVIQEAMQRHMQGIQFRERNAGPQIDRNMKDEGFNITVGVDEETGFVYGGNRFNCGTWMDKMGESDRARNRGIPATPRDGSAVEIVGLSKSAIRWLLELSKKNIFPYHEVTVKRDGKVVTVSYDEWNRKIQDNFEKLFYVSEDPSDFNEKNPNLVHKRGIYKDSYGASSPWCDYQLRPNFTIAMVVAPELFTTEKAWKALQVAEKKLLGPLGMKTLDPDDMVYCGVYDNALDNDNYNLAKGFNYHQGPEWLWLIGYFLRAKLYFSKLMGPETNAKTIFLVKNVLSRHYVHLESLACFALTTLLQLLNKILSASQIP</sequence>
<comment type="catalytic activity">
    <reaction evidence="2">
        <text>Hydrolysis of (1-&gt;6)-alpha-D-glucosidic branch linkages in glycogen phosphorylase limit dextrin.</text>
        <dbReference type="EC" id="3.2.1.33"/>
    </reaction>
</comment>
<keyword evidence="16" id="KW-0326">Glycosidase</keyword>
<reference evidence="25" key="1">
    <citation type="journal article" date="2013" name="Science">
        <title>Comparative analysis of bat genomes provides insight into the evolution of flight and immunity.</title>
        <authorList>
            <person name="Zhang G."/>
            <person name="Cowled C."/>
            <person name="Shi Z."/>
            <person name="Huang Z."/>
            <person name="Bishop-Lilly K.A."/>
            <person name="Fang X."/>
            <person name="Wynne J.W."/>
            <person name="Xiong Z."/>
            <person name="Baker M.L."/>
            <person name="Zhao W."/>
            <person name="Tachedjian M."/>
            <person name="Zhu Y."/>
            <person name="Zhou P."/>
            <person name="Jiang X."/>
            <person name="Ng J."/>
            <person name="Yang L."/>
            <person name="Wu L."/>
            <person name="Xiao J."/>
            <person name="Feng Y."/>
            <person name="Chen Y."/>
            <person name="Sun X."/>
            <person name="Zhang Y."/>
            <person name="Marsh G.A."/>
            <person name="Crameri G."/>
            <person name="Broder C.C."/>
            <person name="Frey K.G."/>
            <person name="Wang L.F."/>
            <person name="Wang J."/>
        </authorList>
    </citation>
    <scope>NUCLEOTIDE SEQUENCE [LARGE SCALE GENOMIC DNA]</scope>
</reference>
<evidence type="ECO:0000256" key="6">
    <source>
        <dbReference type="ARBA" id="ARBA00012778"/>
    </source>
</evidence>
<comment type="subcellular location">
    <subcellularLocation>
        <location evidence="4">Cytoplasm</location>
    </subcellularLocation>
</comment>
<dbReference type="GO" id="GO:0005980">
    <property type="term" value="P:glycogen catabolic process"/>
    <property type="evidence" value="ECO:0007669"/>
    <property type="project" value="InterPro"/>
</dbReference>
<keyword evidence="9" id="KW-0597">Phosphoprotein</keyword>
<feature type="domain" description="Eukaryotic glycogen debranching enzyme N-terminal" evidence="21">
    <location>
        <begin position="31"/>
        <end position="115"/>
    </location>
</feature>
<feature type="domain" description="Glycogen debranching enzyme central" evidence="23">
    <location>
        <begin position="809"/>
        <end position="847"/>
    </location>
</feature>
<dbReference type="Pfam" id="PF14699">
    <property type="entry name" value="hGDE_N"/>
    <property type="match status" value="1"/>
</dbReference>
<gene>
    <name evidence="24" type="ORF">PAL_GLEAN10017302</name>
</gene>
<evidence type="ECO:0000256" key="8">
    <source>
        <dbReference type="ARBA" id="ARBA00022490"/>
    </source>
</evidence>
<evidence type="ECO:0000256" key="5">
    <source>
        <dbReference type="ARBA" id="ARBA00012560"/>
    </source>
</evidence>
<evidence type="ECO:0000256" key="2">
    <source>
        <dbReference type="ARBA" id="ARBA00000927"/>
    </source>
</evidence>
<name>L5K396_PTEAL</name>
<dbReference type="FunFam" id="1.50.10.10:FF:000039">
    <property type="entry name" value="Glycogen debranching enzyme Gdb1, putative"/>
    <property type="match status" value="1"/>
</dbReference>
<dbReference type="InterPro" id="IPR017853">
    <property type="entry name" value="GH"/>
</dbReference>
<evidence type="ECO:0000259" key="22">
    <source>
        <dbReference type="Pfam" id="PF14701"/>
    </source>
</evidence>
<keyword evidence="14" id="KW-0320">Glycogen biosynthesis</keyword>
<evidence type="ECO:0000256" key="18">
    <source>
        <dbReference type="ARBA" id="ARBA00031477"/>
    </source>
</evidence>
<dbReference type="Pfam" id="PF14702">
    <property type="entry name" value="hGDE_central"/>
    <property type="match status" value="2"/>
</dbReference>
<proteinExistence type="inferred from homology"/>
<feature type="domain" description="Glycogen debranching enzyme C-terminal" evidence="20">
    <location>
        <begin position="946"/>
        <end position="1374"/>
    </location>
</feature>
<comment type="catalytic activity">
    <reaction evidence="1">
        <text>Transfers a segment of a (1-&gt;4)-alpha-D-glucan to a new position in an acceptor, which may be glucose or a (1-&gt;4)-alpha-D-glucan.</text>
        <dbReference type="EC" id="2.4.1.25"/>
    </reaction>
</comment>
<evidence type="ECO:0000256" key="12">
    <source>
        <dbReference type="ARBA" id="ARBA00022801"/>
    </source>
</evidence>
<dbReference type="GO" id="GO:0005978">
    <property type="term" value="P:glycogen biosynthetic process"/>
    <property type="evidence" value="ECO:0007669"/>
    <property type="project" value="UniProtKB-KW"/>
</dbReference>
<dbReference type="GO" id="GO:0005737">
    <property type="term" value="C:cytoplasm"/>
    <property type="evidence" value="ECO:0007669"/>
    <property type="project" value="UniProtKB-SubCell"/>
</dbReference>
<dbReference type="EMBL" id="KB031037">
    <property type="protein sequence ID" value="ELK05822.1"/>
    <property type="molecule type" value="Genomic_DNA"/>
</dbReference>
<evidence type="ECO:0000259" key="20">
    <source>
        <dbReference type="Pfam" id="PF06202"/>
    </source>
</evidence>
<dbReference type="GO" id="GO:0004134">
    <property type="term" value="F:4-alpha-glucanotransferase activity"/>
    <property type="evidence" value="ECO:0007669"/>
    <property type="project" value="UniProtKB-EC"/>
</dbReference>
<evidence type="ECO:0000313" key="24">
    <source>
        <dbReference type="EMBL" id="ELK05822.1"/>
    </source>
</evidence>
<dbReference type="Proteomes" id="UP000010552">
    <property type="component" value="Unassembled WGS sequence"/>
</dbReference>
<dbReference type="Pfam" id="PF06202">
    <property type="entry name" value="GDE_C"/>
    <property type="match status" value="1"/>
</dbReference>
<evidence type="ECO:0000313" key="25">
    <source>
        <dbReference type="Proteomes" id="UP000010552"/>
    </source>
</evidence>
<dbReference type="InterPro" id="IPR032788">
    <property type="entry name" value="AGL_central"/>
</dbReference>
<dbReference type="Pfam" id="PF14701">
    <property type="entry name" value="hDGE_amylase"/>
    <property type="match status" value="2"/>
</dbReference>
<dbReference type="InterPro" id="IPR032792">
    <property type="entry name" value="AGL_glucanoTrfase"/>
</dbReference>
<dbReference type="InterPro" id="IPR008928">
    <property type="entry name" value="6-hairpin_glycosidase_sf"/>
</dbReference>
<dbReference type="SUPFAM" id="SSF48208">
    <property type="entry name" value="Six-hairpin glycosidases"/>
    <property type="match status" value="1"/>
</dbReference>
<dbReference type="InterPro" id="IPR032790">
    <property type="entry name" value="GDE_C"/>
</dbReference>
<dbReference type="InterPro" id="IPR010401">
    <property type="entry name" value="AGL/Gdb1"/>
</dbReference>
<comment type="function">
    <text evidence="3">Multifunctional enzyme acting as 1,4-alpha-D-glucan:1,4-alpha-D-glucan 4-alpha-D-glycosyltransferase and amylo-1,6-glucosidase in glycogen degradation.</text>
</comment>
<comment type="subunit">
    <text evidence="19">Monomer. Interacts with NHLRC1/malin.</text>
</comment>
<dbReference type="eggNOG" id="KOG3625">
    <property type="taxonomic scope" value="Eukaryota"/>
</dbReference>
<evidence type="ECO:0000256" key="9">
    <source>
        <dbReference type="ARBA" id="ARBA00022553"/>
    </source>
</evidence>
<organism evidence="24 25">
    <name type="scientific">Pteropus alecto</name>
    <name type="common">Black flying fox</name>
    <dbReference type="NCBI Taxonomy" id="9402"/>
    <lineage>
        <taxon>Eukaryota</taxon>
        <taxon>Metazoa</taxon>
        <taxon>Chordata</taxon>
        <taxon>Craniata</taxon>
        <taxon>Vertebrata</taxon>
        <taxon>Euteleostomi</taxon>
        <taxon>Mammalia</taxon>
        <taxon>Eutheria</taxon>
        <taxon>Laurasiatheria</taxon>
        <taxon>Chiroptera</taxon>
        <taxon>Yinpterochiroptera</taxon>
        <taxon>Pteropodoidea</taxon>
        <taxon>Pteropodidae</taxon>
        <taxon>Pteropodinae</taxon>
        <taxon>Pteropus</taxon>
    </lineage>
</organism>
<feature type="domain" description="Glycogen debranching enzyme central" evidence="23">
    <location>
        <begin position="496"/>
        <end position="720"/>
    </location>
</feature>
<evidence type="ECO:0000256" key="14">
    <source>
        <dbReference type="ARBA" id="ARBA00023056"/>
    </source>
</evidence>
<dbReference type="InterPro" id="IPR029436">
    <property type="entry name" value="AGL_euk_N"/>
</dbReference>
<evidence type="ECO:0000256" key="15">
    <source>
        <dbReference type="ARBA" id="ARBA00023268"/>
    </source>
</evidence>
<keyword evidence="25" id="KW-1185">Reference proteome</keyword>
<dbReference type="InParanoid" id="L5K396"/>
<evidence type="ECO:0000256" key="13">
    <source>
        <dbReference type="ARBA" id="ARBA00022843"/>
    </source>
</evidence>
<keyword evidence="10" id="KW-0328">Glycosyltransferase</keyword>
<comment type="similarity">
    <text evidence="17">Belongs to the glycogen debranching enzyme family.</text>
</comment>
<dbReference type="STRING" id="9402.L5K396"/>
<dbReference type="Gene3D" id="3.20.20.80">
    <property type="entry name" value="Glycosidases"/>
    <property type="match status" value="2"/>
</dbReference>
<keyword evidence="8" id="KW-0963">Cytoplasm</keyword>
<dbReference type="FunCoup" id="L5K396">
    <property type="interactions" value="1513"/>
</dbReference>
<dbReference type="EC" id="2.4.1.25" evidence="5"/>
<evidence type="ECO:0000256" key="7">
    <source>
        <dbReference type="ARBA" id="ARBA00020723"/>
    </source>
</evidence>
<evidence type="ECO:0000256" key="4">
    <source>
        <dbReference type="ARBA" id="ARBA00004496"/>
    </source>
</evidence>
<protein>
    <recommendedName>
        <fullName evidence="7">Glycogen debranching enzyme</fullName>
        <ecNumber evidence="5">2.4.1.25</ecNumber>
        <ecNumber evidence="6">3.2.1.33</ecNumber>
    </recommendedName>
    <alternativeName>
        <fullName evidence="18">Glycogen debrancher</fullName>
    </alternativeName>
</protein>
<evidence type="ECO:0000259" key="23">
    <source>
        <dbReference type="Pfam" id="PF14702"/>
    </source>
</evidence>
<dbReference type="GO" id="GO:0004135">
    <property type="term" value="F:amylo-alpha-1,6-glucosidase activity"/>
    <property type="evidence" value="ECO:0007669"/>
    <property type="project" value="UniProtKB-EC"/>
</dbReference>
<keyword evidence="12" id="KW-0378">Hydrolase</keyword>
<evidence type="ECO:0000256" key="10">
    <source>
        <dbReference type="ARBA" id="ARBA00022676"/>
    </source>
</evidence>
<dbReference type="PANTHER" id="PTHR10569">
    <property type="entry name" value="GLYCOGEN DEBRANCHING ENZYME"/>
    <property type="match status" value="1"/>
</dbReference>
<evidence type="ECO:0000256" key="17">
    <source>
        <dbReference type="ARBA" id="ARBA00025780"/>
    </source>
</evidence>
<feature type="domain" description="Glycogen debranching enzyme glucanotransferase" evidence="22">
    <location>
        <begin position="260"/>
        <end position="386"/>
    </location>
</feature>
<feature type="domain" description="Glycogen debranching enzyme glucanotransferase" evidence="22">
    <location>
        <begin position="121"/>
        <end position="223"/>
    </location>
</feature>
<accession>L5K396</accession>
<evidence type="ECO:0000256" key="16">
    <source>
        <dbReference type="ARBA" id="ARBA00023295"/>
    </source>
</evidence>
<dbReference type="SUPFAM" id="SSF51445">
    <property type="entry name" value="(Trans)glycosidases"/>
    <property type="match status" value="1"/>
</dbReference>
<keyword evidence="13" id="KW-0832">Ubl conjugation</keyword>
<evidence type="ECO:0000256" key="1">
    <source>
        <dbReference type="ARBA" id="ARBA00000439"/>
    </source>
</evidence>
<dbReference type="PANTHER" id="PTHR10569:SF2">
    <property type="entry name" value="GLYCOGEN DEBRANCHING ENZYME"/>
    <property type="match status" value="1"/>
</dbReference>
<evidence type="ECO:0000256" key="19">
    <source>
        <dbReference type="ARBA" id="ARBA00063438"/>
    </source>
</evidence>
<keyword evidence="15" id="KW-0511">Multifunctional enzyme</keyword>
<dbReference type="FunFam" id="3.20.20.80:FF:000070">
    <property type="entry name" value="GDB1p Glycogen debranching enzyme"/>
    <property type="match status" value="1"/>
</dbReference>
<evidence type="ECO:0000259" key="21">
    <source>
        <dbReference type="Pfam" id="PF14699"/>
    </source>
</evidence>
<dbReference type="EC" id="3.2.1.33" evidence="6"/>
<dbReference type="FunFam" id="3.20.20.80:FF:000051">
    <property type="entry name" value="glycogen debranching enzyme isoform X2"/>
    <property type="match status" value="1"/>
</dbReference>
<evidence type="ECO:0000256" key="11">
    <source>
        <dbReference type="ARBA" id="ARBA00022679"/>
    </source>
</evidence>
<evidence type="ECO:0000256" key="3">
    <source>
        <dbReference type="ARBA" id="ARBA00003530"/>
    </source>
</evidence>